<keyword evidence="3 5" id="KW-0732">Signal</keyword>
<organism evidence="7 8">
    <name type="scientific">Sporosarcina gallistercoris</name>
    <dbReference type="NCBI Taxonomy" id="2762245"/>
    <lineage>
        <taxon>Bacteria</taxon>
        <taxon>Bacillati</taxon>
        <taxon>Bacillota</taxon>
        <taxon>Bacilli</taxon>
        <taxon>Bacillales</taxon>
        <taxon>Caryophanaceae</taxon>
        <taxon>Sporosarcina</taxon>
    </lineage>
</organism>
<dbReference type="InterPro" id="IPR054174">
    <property type="entry name" value="Alpha-amylase-like_C"/>
</dbReference>
<gene>
    <name evidence="7" type="ORF">H9659_15190</name>
</gene>
<dbReference type="PANTHER" id="PTHR10357">
    <property type="entry name" value="ALPHA-AMYLASE FAMILY MEMBER"/>
    <property type="match status" value="1"/>
</dbReference>
<evidence type="ECO:0000256" key="1">
    <source>
        <dbReference type="ARBA" id="ARBA00001913"/>
    </source>
</evidence>
<dbReference type="Gene3D" id="2.60.40.1180">
    <property type="entry name" value="Golgi alpha-mannosidase II"/>
    <property type="match status" value="1"/>
</dbReference>
<keyword evidence="2" id="KW-0479">Metal-binding</keyword>
<dbReference type="Proteomes" id="UP000659496">
    <property type="component" value="Unassembled WGS sequence"/>
</dbReference>
<feature type="transmembrane region" description="Helical" evidence="4">
    <location>
        <begin position="446"/>
        <end position="467"/>
    </location>
</feature>
<keyword evidence="4" id="KW-1133">Transmembrane helix</keyword>
<dbReference type="EMBL" id="JACSQY010000018">
    <property type="protein sequence ID" value="MBD7909681.1"/>
    <property type="molecule type" value="Genomic_DNA"/>
</dbReference>
<evidence type="ECO:0000259" key="6">
    <source>
        <dbReference type="SMART" id="SM00642"/>
    </source>
</evidence>
<dbReference type="RefSeq" id="WP_191692153.1">
    <property type="nucleotide sequence ID" value="NZ_JACSQY010000018.1"/>
</dbReference>
<accession>A0ABR8PNC8</accession>
<evidence type="ECO:0000313" key="8">
    <source>
        <dbReference type="Proteomes" id="UP000659496"/>
    </source>
</evidence>
<keyword evidence="4" id="KW-0812">Transmembrane</keyword>
<dbReference type="Gene3D" id="3.20.20.80">
    <property type="entry name" value="Glycosidases"/>
    <property type="match status" value="1"/>
</dbReference>
<reference evidence="7 8" key="1">
    <citation type="submission" date="2020-08" db="EMBL/GenBank/DDBJ databases">
        <title>A Genomic Blueprint of the Chicken Gut Microbiome.</title>
        <authorList>
            <person name="Gilroy R."/>
            <person name="Ravi A."/>
            <person name="Getino M."/>
            <person name="Pursley I."/>
            <person name="Horton D.L."/>
            <person name="Alikhan N.-F."/>
            <person name="Baker D."/>
            <person name="Gharbi K."/>
            <person name="Hall N."/>
            <person name="Watson M."/>
            <person name="Adriaenssens E.M."/>
            <person name="Foster-Nyarko E."/>
            <person name="Jarju S."/>
            <person name="Secka A."/>
            <person name="Antonio M."/>
            <person name="Oren A."/>
            <person name="Chaudhuri R."/>
            <person name="La Ragione R.M."/>
            <person name="Hildebrand F."/>
            <person name="Pallen M.J."/>
        </authorList>
    </citation>
    <scope>NUCLEOTIDE SEQUENCE [LARGE SCALE GENOMIC DNA]</scope>
    <source>
        <strain evidence="7 8">Sa3CUA8</strain>
    </source>
</reference>
<evidence type="ECO:0000256" key="3">
    <source>
        <dbReference type="ARBA" id="ARBA00022729"/>
    </source>
</evidence>
<feature type="chain" id="PRO_5045675666" evidence="5">
    <location>
        <begin position="23"/>
        <end position="483"/>
    </location>
</feature>
<dbReference type="InterPro" id="IPR013780">
    <property type="entry name" value="Glyco_hydro_b"/>
</dbReference>
<feature type="signal peptide" evidence="5">
    <location>
        <begin position="1"/>
        <end position="22"/>
    </location>
</feature>
<dbReference type="InterPro" id="IPR006047">
    <property type="entry name" value="GH13_cat_dom"/>
</dbReference>
<comment type="caution">
    <text evidence="7">The sequence shown here is derived from an EMBL/GenBank/DDBJ whole genome shotgun (WGS) entry which is preliminary data.</text>
</comment>
<dbReference type="InterPro" id="IPR017853">
    <property type="entry name" value="GH"/>
</dbReference>
<dbReference type="SMART" id="SM00642">
    <property type="entry name" value="Aamy"/>
    <property type="match status" value="1"/>
</dbReference>
<evidence type="ECO:0000256" key="2">
    <source>
        <dbReference type="ARBA" id="ARBA00022723"/>
    </source>
</evidence>
<sequence length="483" mass="54834">MNVKRILSILMMMLLLGTTAHPGLASAKAERTLKDESIYDLLVDRFNNGDGRNDAGADAQDPSAFNGGDFAGISLRLQHILDMGFTAVSIGPVFKTATYDGNEVLDYTKFDEHFGTEEDFKSMLKELHEKDVRVIADFPLAGVSENHVWASKLQFTKGEGNTIDWKADDADVQRNLEETMVDFVKTYELDGIRLTKTEGYSKEVLDQFITALKESSPDLYVLSGEETDADVDAKPNDSSMEALRESFVRVDPDSSPMNHFEKDHSNDLIEFDQLTGSRFTYDIVEQRMFPPTRWKVAVTALFTLPGIPVMPYGTEIAVNGKEAPESHPLFNFKTDMELKELIGNLNSLRNQSETLRNGEFKMLHNKDGYIVYKIYDDEETWIIAINNTSETQSYSLDPEEIGSKKRLRGLLDSDQIVETEDDKYHVVLDREMAEIYLVKEDKGFNIPYLIASIMVYVLFLSFLWAVWRKGRKARQERKAAAKK</sequence>
<dbReference type="Pfam" id="PF00128">
    <property type="entry name" value="Alpha-amylase"/>
    <property type="match status" value="1"/>
</dbReference>
<dbReference type="SUPFAM" id="SSF51011">
    <property type="entry name" value="Glycosyl hydrolase domain"/>
    <property type="match status" value="1"/>
</dbReference>
<proteinExistence type="predicted"/>
<evidence type="ECO:0000313" key="7">
    <source>
        <dbReference type="EMBL" id="MBD7909681.1"/>
    </source>
</evidence>
<comment type="cofactor">
    <cofactor evidence="1">
        <name>Ca(2+)</name>
        <dbReference type="ChEBI" id="CHEBI:29108"/>
    </cofactor>
</comment>
<feature type="domain" description="Glycosyl hydrolase family 13 catalytic" evidence="6">
    <location>
        <begin position="40"/>
        <end position="349"/>
    </location>
</feature>
<dbReference type="SUPFAM" id="SSF51445">
    <property type="entry name" value="(Trans)glycosidases"/>
    <property type="match status" value="1"/>
</dbReference>
<dbReference type="PANTHER" id="PTHR10357:SF215">
    <property type="entry name" value="ALPHA-AMYLASE 1"/>
    <property type="match status" value="1"/>
</dbReference>
<protein>
    <submittedName>
        <fullName evidence="7">Alpha-amylase</fullName>
    </submittedName>
</protein>
<dbReference type="Pfam" id="PF22026">
    <property type="entry name" value="Alpha-amylase_C_2"/>
    <property type="match status" value="1"/>
</dbReference>
<evidence type="ECO:0000256" key="5">
    <source>
        <dbReference type="SAM" id="SignalP"/>
    </source>
</evidence>
<keyword evidence="8" id="KW-1185">Reference proteome</keyword>
<evidence type="ECO:0000256" key="4">
    <source>
        <dbReference type="SAM" id="Phobius"/>
    </source>
</evidence>
<keyword evidence="4" id="KW-0472">Membrane</keyword>
<name>A0ABR8PNC8_9BACL</name>